<protein>
    <submittedName>
        <fullName evidence="1">Frequency clock protein</fullName>
    </submittedName>
</protein>
<reference evidence="1 2" key="1">
    <citation type="journal article" date="2022" name="New Phytol.">
        <title>Ecological generalism drives hyperdiversity of secondary metabolite gene clusters in xylarialean endophytes.</title>
        <authorList>
            <person name="Franco M.E.E."/>
            <person name="Wisecaver J.H."/>
            <person name="Arnold A.E."/>
            <person name="Ju Y.M."/>
            <person name="Slot J.C."/>
            <person name="Ahrendt S."/>
            <person name="Moore L.P."/>
            <person name="Eastman K.E."/>
            <person name="Scott K."/>
            <person name="Konkel Z."/>
            <person name="Mondo S.J."/>
            <person name="Kuo A."/>
            <person name="Hayes R.D."/>
            <person name="Haridas S."/>
            <person name="Andreopoulos B."/>
            <person name="Riley R."/>
            <person name="LaButti K."/>
            <person name="Pangilinan J."/>
            <person name="Lipzen A."/>
            <person name="Amirebrahimi M."/>
            <person name="Yan J."/>
            <person name="Adam C."/>
            <person name="Keymanesh K."/>
            <person name="Ng V."/>
            <person name="Louie K."/>
            <person name="Northen T."/>
            <person name="Drula E."/>
            <person name="Henrissat B."/>
            <person name="Hsieh H.M."/>
            <person name="Youens-Clark K."/>
            <person name="Lutzoni F."/>
            <person name="Miadlikowska J."/>
            <person name="Eastwood D.C."/>
            <person name="Hamelin R.C."/>
            <person name="Grigoriev I.V."/>
            <person name="U'Ren J.M."/>
        </authorList>
    </citation>
    <scope>NUCLEOTIDE SEQUENCE [LARGE SCALE GENOMIC DNA]</scope>
    <source>
        <strain evidence="1 2">CBS 119005</strain>
    </source>
</reference>
<sequence length="1018" mass="110076">MPDPKNAPAGSEPPPIVTYRNPRRTSPENSITLRNHRLARDASRRHSPTAVPAAPQPTDVKSPRRHSSGESNETGLSDPKHWFNKLNDNEKGNMDTTAMDIDPPFYQRETDSSNEEVTKYGVPSQSPAYRFVQGHTPGVRPRLAHSSSADDYRSVIDDLTVENKRLKEELKKYRQMGPDSLRGDKLFEVKVHGLSSRRKRELEAALRDFTTNLDGSTPGGSPNRKKILGKSKNSKHASSSSGSNSRPVDSAYASMSTGPSSSVLSLPGQAKAARQRSNQNIEDYLRDIPEGLWPRAAVMTEKDKKKLVVKRLEHLFTGKMGDPAERVHLPLVPEPIAEDVQMEGSDDRAIRLSDTTREAQIRPRNSQQKESSSRDNGSGSASHSHSHSNSHSNADQADLRDAGNGSGSGSGHMGAGGSSGGSGGSGNNTSPYQAMLPPEQRPTRPRDLDPDRQQVPSENMDYIRHLGLVAPESKRHYSARDVSPDAEGWVYLNLLCNLAQLHILNVTPAFIRSAVSEKSTKFQLSPDGRKIRWRGGVEGTKFSSDSGSMSQRIQSSDDTDESNANANDQSQRKKQKTQASGNDVTAQKPSKFGLGVRDSNSSESFHYKPLFVHHQTSSSDEQPSGGDETGSSYGPPEESNLGMNSRWGQSGVSGVSQRKRRRDGAIIYYSGAPFCTDLSGDFGAGDGEGEGGGEGHENEETSETSPATYDMTSSDQPTITSQGPVSLTVARPQFSRSTSGSLLPYRPLSIRKKPDNLDKLDRRETPVDLDDTADLPELTTSDDTEDDIDADFIWSDARQHASLLNLEASGLGGVYPDDHFVLVVSTRRPKHVFDEDSNVSEDDGETLPTTSSKVTTSSIIKKLAAMSTSSPCPVHMSSPVSYAVQIEYVAGKLRRLPPVPLPPPGFYCAASDSEYDDDDGESGDDSSSESLMSRRAIVEEDPSSDIDLSGNDEEDEHSDDAHAYDTSGSISPDNIPAVSEMIPGRGEQSGLSKNTTGSSAATAGGAPSGYNTSTEEDA</sequence>
<dbReference type="Proteomes" id="UP001497700">
    <property type="component" value="Unassembled WGS sequence"/>
</dbReference>
<evidence type="ECO:0000313" key="2">
    <source>
        <dbReference type="Proteomes" id="UP001497700"/>
    </source>
</evidence>
<evidence type="ECO:0000313" key="1">
    <source>
        <dbReference type="EMBL" id="KAI4864054.1"/>
    </source>
</evidence>
<proteinExistence type="predicted"/>
<dbReference type="EMBL" id="MU393492">
    <property type="protein sequence ID" value="KAI4864054.1"/>
    <property type="molecule type" value="Genomic_DNA"/>
</dbReference>
<accession>A0ACB9YX94</accession>
<name>A0ACB9YX94_9PEZI</name>
<keyword evidence="2" id="KW-1185">Reference proteome</keyword>
<organism evidence="1 2">
    <name type="scientific">Hypoxylon rubiginosum</name>
    <dbReference type="NCBI Taxonomy" id="110542"/>
    <lineage>
        <taxon>Eukaryota</taxon>
        <taxon>Fungi</taxon>
        <taxon>Dikarya</taxon>
        <taxon>Ascomycota</taxon>
        <taxon>Pezizomycotina</taxon>
        <taxon>Sordariomycetes</taxon>
        <taxon>Xylariomycetidae</taxon>
        <taxon>Xylariales</taxon>
        <taxon>Hypoxylaceae</taxon>
        <taxon>Hypoxylon</taxon>
    </lineage>
</organism>
<comment type="caution">
    <text evidence="1">The sequence shown here is derived from an EMBL/GenBank/DDBJ whole genome shotgun (WGS) entry which is preliminary data.</text>
</comment>
<gene>
    <name evidence="1" type="ORF">F4820DRAFT_449368</name>
</gene>